<dbReference type="GO" id="GO:0003677">
    <property type="term" value="F:DNA binding"/>
    <property type="evidence" value="ECO:0007669"/>
    <property type="project" value="UniProtKB-KW"/>
</dbReference>
<dbReference type="Proteomes" id="UP000230843">
    <property type="component" value="Unassembled WGS sequence"/>
</dbReference>
<dbReference type="PANTHER" id="PTHR33221">
    <property type="entry name" value="WINGED HELIX-TURN-HELIX TRANSCRIPTIONAL REGULATOR, RRF2 FAMILY"/>
    <property type="match status" value="1"/>
</dbReference>
<dbReference type="PROSITE" id="PS01332">
    <property type="entry name" value="HTH_RRF2_1"/>
    <property type="match status" value="1"/>
</dbReference>
<dbReference type="EMBL" id="PFVJ01000037">
    <property type="protein sequence ID" value="PJA89929.1"/>
    <property type="molecule type" value="Genomic_DNA"/>
</dbReference>
<sequence>MIKLSKELDYTIQFLIALSCQEESAPLSVRQFSKNTTISFLFLQRIACKLREAGIVESTKGVNGGYLLSKTLSELTLKDISEIIDGETNVVECFKYNRNCKMLAGCKSISVFQKINVDLLNYLSTITLDKYVA</sequence>
<dbReference type="InterPro" id="IPR036388">
    <property type="entry name" value="WH-like_DNA-bd_sf"/>
</dbReference>
<dbReference type="InterPro" id="IPR030489">
    <property type="entry name" value="TR_Rrf2-type_CS"/>
</dbReference>
<dbReference type="GO" id="GO:0005829">
    <property type="term" value="C:cytosol"/>
    <property type="evidence" value="ECO:0007669"/>
    <property type="project" value="TreeGrafter"/>
</dbReference>
<dbReference type="PROSITE" id="PS51257">
    <property type="entry name" value="PROKAR_LIPOPROTEIN"/>
    <property type="match status" value="1"/>
</dbReference>
<dbReference type="PANTHER" id="PTHR33221:SF5">
    <property type="entry name" value="HTH-TYPE TRANSCRIPTIONAL REGULATOR ISCR"/>
    <property type="match status" value="1"/>
</dbReference>
<reference evidence="3" key="1">
    <citation type="submission" date="2017-09" db="EMBL/GenBank/DDBJ databases">
        <title>Depth-based differentiation of microbial function through sediment-hosted aquifers and enrichment of novel symbionts in the deep terrestrial subsurface.</title>
        <authorList>
            <person name="Probst A.J."/>
            <person name="Ladd B."/>
            <person name="Jarett J.K."/>
            <person name="Geller-Mcgrath D.E."/>
            <person name="Sieber C.M.K."/>
            <person name="Emerson J.B."/>
            <person name="Anantharaman K."/>
            <person name="Thomas B.C."/>
            <person name="Malmstrom R."/>
            <person name="Stieglmeier M."/>
            <person name="Klingl A."/>
            <person name="Woyke T."/>
            <person name="Ryan C.M."/>
            <person name="Banfield J.F."/>
        </authorList>
    </citation>
    <scope>NUCLEOTIDE SEQUENCE [LARGE SCALE GENOMIC DNA]</scope>
</reference>
<accession>A0A2M7Z738</accession>
<protein>
    <recommendedName>
        <fullName evidence="4">Rrf2 family transcriptional regulator</fullName>
    </recommendedName>
</protein>
<gene>
    <name evidence="2" type="ORF">CO137_01740</name>
</gene>
<keyword evidence="1" id="KW-0238">DNA-binding</keyword>
<dbReference type="Gene3D" id="1.10.10.10">
    <property type="entry name" value="Winged helix-like DNA-binding domain superfamily/Winged helix DNA-binding domain"/>
    <property type="match status" value="1"/>
</dbReference>
<dbReference type="PROSITE" id="PS51197">
    <property type="entry name" value="HTH_RRF2_2"/>
    <property type="match status" value="1"/>
</dbReference>
<dbReference type="NCBIfam" id="TIGR00738">
    <property type="entry name" value="rrf2_super"/>
    <property type="match status" value="1"/>
</dbReference>
<dbReference type="Pfam" id="PF02082">
    <property type="entry name" value="Rrf2"/>
    <property type="match status" value="1"/>
</dbReference>
<dbReference type="AlphaFoldDB" id="A0A2M7Z738"/>
<dbReference type="SUPFAM" id="SSF46785">
    <property type="entry name" value="Winged helix' DNA-binding domain"/>
    <property type="match status" value="1"/>
</dbReference>
<evidence type="ECO:0000256" key="1">
    <source>
        <dbReference type="ARBA" id="ARBA00023125"/>
    </source>
</evidence>
<evidence type="ECO:0008006" key="4">
    <source>
        <dbReference type="Google" id="ProtNLM"/>
    </source>
</evidence>
<evidence type="ECO:0000313" key="3">
    <source>
        <dbReference type="Proteomes" id="UP000230843"/>
    </source>
</evidence>
<evidence type="ECO:0000313" key="2">
    <source>
        <dbReference type="EMBL" id="PJA89929.1"/>
    </source>
</evidence>
<comment type="caution">
    <text evidence="2">The sequence shown here is derived from an EMBL/GenBank/DDBJ whole genome shotgun (WGS) entry which is preliminary data.</text>
</comment>
<dbReference type="InterPro" id="IPR000944">
    <property type="entry name" value="Tscrpt_reg_Rrf2"/>
</dbReference>
<dbReference type="InterPro" id="IPR036390">
    <property type="entry name" value="WH_DNA-bd_sf"/>
</dbReference>
<dbReference type="GO" id="GO:0003700">
    <property type="term" value="F:DNA-binding transcription factor activity"/>
    <property type="evidence" value="ECO:0007669"/>
    <property type="project" value="TreeGrafter"/>
</dbReference>
<organism evidence="2 3">
    <name type="scientific">Candidatus Magasanikbacteria bacterium CG_4_9_14_3_um_filter_32_9</name>
    <dbReference type="NCBI Taxonomy" id="1974644"/>
    <lineage>
        <taxon>Bacteria</taxon>
        <taxon>Candidatus Magasanikiibacteriota</taxon>
    </lineage>
</organism>
<name>A0A2M7Z738_9BACT</name>
<proteinExistence type="predicted"/>